<evidence type="ECO:0000256" key="1">
    <source>
        <dbReference type="ARBA" id="ARBA00004167"/>
    </source>
</evidence>
<feature type="domain" description="Wall-associated receptor kinase C-terminal" evidence="9">
    <location>
        <begin position="163"/>
        <end position="255"/>
    </location>
</feature>
<comment type="subcellular location">
    <subcellularLocation>
        <location evidence="1">Membrane</location>
        <topology evidence="1">Single-pass membrane protein</topology>
    </subcellularLocation>
</comment>
<dbReference type="PANTHER" id="PTHR33138">
    <property type="entry name" value="OS01G0690200 PROTEIN"/>
    <property type="match status" value="1"/>
</dbReference>
<dbReference type="AlphaFoldDB" id="A0AAE1N146"/>
<feature type="domain" description="Wall-associated receptor kinase galacturonan-binding" evidence="8">
    <location>
        <begin position="31"/>
        <end position="100"/>
    </location>
</feature>
<sequence>MEAFMLFLTFFFFLSAFPLFHCQPDKEFWECQPSPCGIVGNISYPFWSDTIRPHYCGRPEFKLNCPQVEDTDYYYPSIQIGSKTFNVTHIDLENNKMTLNRTDLVYNDCSSKYLSNTSVSTRFNVFQYDEPSVKNVTLFYNCSSDYSTEGFGLACQPPTSYYSNSNNYAFYSYCSNEPQDPDLIKNCKRRIQVPVSIEPDVQAQHGYDLPILEQALDNGFGVKYEVDESCQKCCDSDGRCGSNDTSPFICYCRDGRYPLTCPDSSHSAGTYFFTSFFHVFLISRVFYHYFPNLFFAIYAAPEM</sequence>
<evidence type="ECO:0000256" key="2">
    <source>
        <dbReference type="ARBA" id="ARBA00012513"/>
    </source>
</evidence>
<feature type="signal peptide" evidence="7">
    <location>
        <begin position="1"/>
        <end position="22"/>
    </location>
</feature>
<organism evidence="10 11">
    <name type="scientific">Acacia crassicarpa</name>
    <name type="common">northern wattle</name>
    <dbReference type="NCBI Taxonomy" id="499986"/>
    <lineage>
        <taxon>Eukaryota</taxon>
        <taxon>Viridiplantae</taxon>
        <taxon>Streptophyta</taxon>
        <taxon>Embryophyta</taxon>
        <taxon>Tracheophyta</taxon>
        <taxon>Spermatophyta</taxon>
        <taxon>Magnoliopsida</taxon>
        <taxon>eudicotyledons</taxon>
        <taxon>Gunneridae</taxon>
        <taxon>Pentapetalae</taxon>
        <taxon>rosids</taxon>
        <taxon>fabids</taxon>
        <taxon>Fabales</taxon>
        <taxon>Fabaceae</taxon>
        <taxon>Caesalpinioideae</taxon>
        <taxon>mimosoid clade</taxon>
        <taxon>Acacieae</taxon>
        <taxon>Acacia</taxon>
    </lineage>
</organism>
<dbReference type="GO" id="GO:0030247">
    <property type="term" value="F:polysaccharide binding"/>
    <property type="evidence" value="ECO:0007669"/>
    <property type="project" value="InterPro"/>
</dbReference>
<keyword evidence="3 7" id="KW-0732">Signal</keyword>
<dbReference type="GO" id="GO:0016020">
    <property type="term" value="C:membrane"/>
    <property type="evidence" value="ECO:0007669"/>
    <property type="project" value="UniProtKB-SubCell"/>
</dbReference>
<name>A0AAE1N146_9FABA</name>
<dbReference type="PANTHER" id="PTHR33138:SF85">
    <property type="entry name" value="LEAF RUST 10 DISEASE-RESISTANCE LOCUS RECEPTOR-LIKE PROTEIN KINASE-LIKE 2.7 ISOFORM X1"/>
    <property type="match status" value="1"/>
</dbReference>
<reference evidence="10" key="1">
    <citation type="submission" date="2023-10" db="EMBL/GenBank/DDBJ databases">
        <title>Chromosome-level genome of the transformable northern wattle, Acacia crassicarpa.</title>
        <authorList>
            <person name="Massaro I."/>
            <person name="Sinha N.R."/>
            <person name="Poethig S."/>
            <person name="Leichty A.R."/>
        </authorList>
    </citation>
    <scope>NUCLEOTIDE SEQUENCE</scope>
    <source>
        <strain evidence="10">Acra3RX</strain>
        <tissue evidence="10">Leaf</tissue>
    </source>
</reference>
<comment type="catalytic activity">
    <reaction evidence="6">
        <text>L-seryl-[protein] + ATP = O-phospho-L-seryl-[protein] + ADP + H(+)</text>
        <dbReference type="Rhea" id="RHEA:17989"/>
        <dbReference type="Rhea" id="RHEA-COMP:9863"/>
        <dbReference type="Rhea" id="RHEA-COMP:11604"/>
        <dbReference type="ChEBI" id="CHEBI:15378"/>
        <dbReference type="ChEBI" id="CHEBI:29999"/>
        <dbReference type="ChEBI" id="CHEBI:30616"/>
        <dbReference type="ChEBI" id="CHEBI:83421"/>
        <dbReference type="ChEBI" id="CHEBI:456216"/>
        <dbReference type="EC" id="2.7.11.1"/>
    </reaction>
</comment>
<gene>
    <name evidence="10" type="ORF">QN277_012347</name>
</gene>
<dbReference type="EC" id="2.7.11.1" evidence="2"/>
<feature type="chain" id="PRO_5042054839" description="non-specific serine/threonine protein kinase" evidence="7">
    <location>
        <begin position="23"/>
        <end position="303"/>
    </location>
</feature>
<dbReference type="InterPro" id="IPR025287">
    <property type="entry name" value="WAK_GUB"/>
</dbReference>
<comment type="caution">
    <text evidence="10">The sequence shown here is derived from an EMBL/GenBank/DDBJ whole genome shotgun (WGS) entry which is preliminary data.</text>
</comment>
<keyword evidence="4" id="KW-0325">Glycoprotein</keyword>
<dbReference type="Pfam" id="PF14380">
    <property type="entry name" value="WAK_assoc"/>
    <property type="match status" value="1"/>
</dbReference>
<dbReference type="Pfam" id="PF13947">
    <property type="entry name" value="GUB_WAK_bind"/>
    <property type="match status" value="1"/>
</dbReference>
<comment type="catalytic activity">
    <reaction evidence="5">
        <text>L-threonyl-[protein] + ATP = O-phospho-L-threonyl-[protein] + ADP + H(+)</text>
        <dbReference type="Rhea" id="RHEA:46608"/>
        <dbReference type="Rhea" id="RHEA-COMP:11060"/>
        <dbReference type="Rhea" id="RHEA-COMP:11605"/>
        <dbReference type="ChEBI" id="CHEBI:15378"/>
        <dbReference type="ChEBI" id="CHEBI:30013"/>
        <dbReference type="ChEBI" id="CHEBI:30616"/>
        <dbReference type="ChEBI" id="CHEBI:61977"/>
        <dbReference type="ChEBI" id="CHEBI:456216"/>
        <dbReference type="EC" id="2.7.11.1"/>
    </reaction>
</comment>
<dbReference type="Proteomes" id="UP001293593">
    <property type="component" value="Unassembled WGS sequence"/>
</dbReference>
<evidence type="ECO:0000256" key="7">
    <source>
        <dbReference type="SAM" id="SignalP"/>
    </source>
</evidence>
<evidence type="ECO:0000313" key="11">
    <source>
        <dbReference type="Proteomes" id="UP001293593"/>
    </source>
</evidence>
<accession>A0AAE1N146</accession>
<dbReference type="InterPro" id="IPR032872">
    <property type="entry name" value="WAK_assoc_C"/>
</dbReference>
<evidence type="ECO:0000259" key="8">
    <source>
        <dbReference type="Pfam" id="PF13947"/>
    </source>
</evidence>
<protein>
    <recommendedName>
        <fullName evidence="2">non-specific serine/threonine protein kinase</fullName>
        <ecNumber evidence="2">2.7.11.1</ecNumber>
    </recommendedName>
</protein>
<dbReference type="EMBL" id="JAWXYG010000002">
    <property type="protein sequence ID" value="KAK4280769.1"/>
    <property type="molecule type" value="Genomic_DNA"/>
</dbReference>
<evidence type="ECO:0000256" key="4">
    <source>
        <dbReference type="ARBA" id="ARBA00023180"/>
    </source>
</evidence>
<evidence type="ECO:0000313" key="10">
    <source>
        <dbReference type="EMBL" id="KAK4280769.1"/>
    </source>
</evidence>
<proteinExistence type="predicted"/>
<evidence type="ECO:0000256" key="6">
    <source>
        <dbReference type="ARBA" id="ARBA00048679"/>
    </source>
</evidence>
<evidence type="ECO:0000256" key="3">
    <source>
        <dbReference type="ARBA" id="ARBA00022729"/>
    </source>
</evidence>
<dbReference type="GO" id="GO:0004674">
    <property type="term" value="F:protein serine/threonine kinase activity"/>
    <property type="evidence" value="ECO:0007669"/>
    <property type="project" value="UniProtKB-EC"/>
</dbReference>
<evidence type="ECO:0000256" key="5">
    <source>
        <dbReference type="ARBA" id="ARBA00047899"/>
    </source>
</evidence>
<keyword evidence="11" id="KW-1185">Reference proteome</keyword>
<evidence type="ECO:0000259" key="9">
    <source>
        <dbReference type="Pfam" id="PF14380"/>
    </source>
</evidence>